<feature type="domain" description="Heterokaryon incompatibility" evidence="1">
    <location>
        <begin position="22"/>
        <end position="107"/>
    </location>
</feature>
<reference evidence="3 4" key="1">
    <citation type="submission" date="2016-04" db="EMBL/GenBank/DDBJ databases">
        <title>A degradative enzymes factory behind the ericoid mycorrhizal symbiosis.</title>
        <authorList>
            <consortium name="DOE Joint Genome Institute"/>
            <person name="Martino E."/>
            <person name="Morin E."/>
            <person name="Grelet G."/>
            <person name="Kuo A."/>
            <person name="Kohler A."/>
            <person name="Daghino S."/>
            <person name="Barry K."/>
            <person name="Choi C."/>
            <person name="Cichocki N."/>
            <person name="Clum A."/>
            <person name="Copeland A."/>
            <person name="Hainaut M."/>
            <person name="Haridas S."/>
            <person name="Labutti K."/>
            <person name="Lindquist E."/>
            <person name="Lipzen A."/>
            <person name="Khouja H.-R."/>
            <person name="Murat C."/>
            <person name="Ohm R."/>
            <person name="Olson A."/>
            <person name="Spatafora J."/>
            <person name="Veneault-Fourrey C."/>
            <person name="Henrissat B."/>
            <person name="Grigoriev I."/>
            <person name="Martin F."/>
            <person name="Perotto S."/>
        </authorList>
    </citation>
    <scope>NUCLEOTIDE SEQUENCE [LARGE SCALE GENOMIC DNA]</scope>
    <source>
        <strain evidence="3 4">E</strain>
    </source>
</reference>
<dbReference type="STRING" id="1095630.A0A2J6T3H4"/>
<evidence type="ECO:0000313" key="3">
    <source>
        <dbReference type="EMBL" id="PMD57591.1"/>
    </source>
</evidence>
<dbReference type="RefSeq" id="XP_024734495.1">
    <property type="nucleotide sequence ID" value="XM_024877089.1"/>
</dbReference>
<evidence type="ECO:0000313" key="4">
    <source>
        <dbReference type="Proteomes" id="UP000235371"/>
    </source>
</evidence>
<dbReference type="GeneID" id="36585166"/>
<evidence type="ECO:0000259" key="1">
    <source>
        <dbReference type="Pfam" id="PF06985"/>
    </source>
</evidence>
<name>A0A2J6T3H4_9HELO</name>
<dbReference type="Pfam" id="PF06985">
    <property type="entry name" value="HET"/>
    <property type="match status" value="1"/>
</dbReference>
<dbReference type="InterPro" id="IPR010730">
    <property type="entry name" value="HET"/>
</dbReference>
<gene>
    <name evidence="3" type="ORF">K444DRAFT_565058</name>
</gene>
<dbReference type="AlphaFoldDB" id="A0A2J6T3H4"/>
<feature type="domain" description="DUF8212" evidence="2">
    <location>
        <begin position="227"/>
        <end position="289"/>
    </location>
</feature>
<evidence type="ECO:0000259" key="2">
    <source>
        <dbReference type="Pfam" id="PF26640"/>
    </source>
</evidence>
<accession>A0A2J6T3H4</accession>
<sequence>MRLLNTATLEFEKQFGDRAREYAILSHKWEKVEEEVSFEELRSPSARKKKGYAKICDFCDEVRSQGYDYAWVDTCCIDKRDFTELAEAINSMFNWYKNSSTCIAYLSDFLLEPELGHRQFESDLAKSQWFSRGWTLQELIAPAEVKFYDSKWRYFGTKQDLAGAISKITGISKALLQGKRGLKKFSCAQKMSWAAKRRTTRPEDRTYSLLGLFGVSLPLIYDGDGSRAFKRLQEEIIKSSTDQSIFAWVQYGPSPFIQGGRTIFDQKCSILAPSPDCFRFSSNIVAFKREVSNTPYSLTNTGLDITQPIYKLISSGDLVLLEVLLDCYSEGNQDCRVSITVVGSNSIYKLMRWRSTETLGNHSRLAVSRVEPHFLGALSFHSGVIAREEDRAKVPLQISPISVDSDQTLVSVDVSWMNDRGWEVDTLRKMIFARCQIQNLRRERARAKKNDISNMRLGLGIVALGACVWKLALGTDSVAMK</sequence>
<dbReference type="PANTHER" id="PTHR10622">
    <property type="entry name" value="HET DOMAIN-CONTAINING PROTEIN"/>
    <property type="match status" value="1"/>
</dbReference>
<organism evidence="3 4">
    <name type="scientific">Hyaloscypha bicolor E</name>
    <dbReference type="NCBI Taxonomy" id="1095630"/>
    <lineage>
        <taxon>Eukaryota</taxon>
        <taxon>Fungi</taxon>
        <taxon>Dikarya</taxon>
        <taxon>Ascomycota</taxon>
        <taxon>Pezizomycotina</taxon>
        <taxon>Leotiomycetes</taxon>
        <taxon>Helotiales</taxon>
        <taxon>Hyaloscyphaceae</taxon>
        <taxon>Hyaloscypha</taxon>
        <taxon>Hyaloscypha bicolor</taxon>
    </lineage>
</organism>
<dbReference type="EMBL" id="KZ613846">
    <property type="protein sequence ID" value="PMD57591.1"/>
    <property type="molecule type" value="Genomic_DNA"/>
</dbReference>
<dbReference type="PANTHER" id="PTHR10622:SF10">
    <property type="entry name" value="HET DOMAIN-CONTAINING PROTEIN"/>
    <property type="match status" value="1"/>
</dbReference>
<keyword evidence="4" id="KW-1185">Reference proteome</keyword>
<dbReference type="OrthoDB" id="674604at2759"/>
<dbReference type="Proteomes" id="UP000235371">
    <property type="component" value="Unassembled WGS sequence"/>
</dbReference>
<dbReference type="InParanoid" id="A0A2J6T3H4"/>
<protein>
    <submittedName>
        <fullName evidence="3">HET-domain-containing protein</fullName>
    </submittedName>
</protein>
<dbReference type="InterPro" id="IPR058525">
    <property type="entry name" value="DUF8212"/>
</dbReference>
<proteinExistence type="predicted"/>
<dbReference type="Pfam" id="PF26640">
    <property type="entry name" value="DUF8212"/>
    <property type="match status" value="1"/>
</dbReference>